<sequence length="424" mass="49908">MNIQFCKKCTISNFRPSSCIEFKNNNKKKDYINFNDNVCSACYVNDTYKLSVDWEERKKTLDELLESLKSNNTYDIIIPASGGKDSTYACYILKQVHKAKCLSVTWAPHIYTIPGFKNLQNMIHNIGIDNLLFTPNGKVHRLLTKLAFKNILHPFQPFIIGQKNIALKMAVIYDVNAVFYGENEAEYGNNIDQLKVPFRKLEHCVVDDDEDFNEFIISGVKVKKLKSDYGLTIEELEPYLPLKKSQLKGKDIKIYYAGHFYKWDPQEVFYKMARECGFITNDHRTEGSYCKYSSFDDRIDGFHYYTTWIKFGLGRASYDSSQEIRNKKISLEEGKMLVKKYDGEFPTRFFTEVINYLDIDIEEFFETIDKFRNPLLWKKIDDNKWKMKYTCYGKEKIDNNYNLVKEYIQKNPTNNFLIKYNTLS</sequence>
<dbReference type="NCBIfam" id="TIGR03573">
    <property type="entry name" value="WbuX"/>
    <property type="match status" value="1"/>
</dbReference>
<proteinExistence type="predicted"/>
<dbReference type="SUPFAM" id="SSF52402">
    <property type="entry name" value="Adenine nucleotide alpha hydrolases-like"/>
    <property type="match status" value="1"/>
</dbReference>
<evidence type="ECO:0000313" key="1">
    <source>
        <dbReference type="EMBL" id="QHU16265.1"/>
    </source>
</evidence>
<accession>A0A6C0KE04</accession>
<dbReference type="InterPro" id="IPR020022">
    <property type="entry name" value="N-acetyl_sugar_amidoTrfase"/>
</dbReference>
<evidence type="ECO:0008006" key="2">
    <source>
        <dbReference type="Google" id="ProtNLM"/>
    </source>
</evidence>
<protein>
    <recommendedName>
        <fullName evidence="2">LPS biosynthesis protein</fullName>
    </recommendedName>
</protein>
<dbReference type="AlphaFoldDB" id="A0A6C0KE04"/>
<reference evidence="1" key="1">
    <citation type="journal article" date="2020" name="Nature">
        <title>Giant virus diversity and host interactions through global metagenomics.</title>
        <authorList>
            <person name="Schulz F."/>
            <person name="Roux S."/>
            <person name="Paez-Espino D."/>
            <person name="Jungbluth S."/>
            <person name="Walsh D.A."/>
            <person name="Denef V.J."/>
            <person name="McMahon K.D."/>
            <person name="Konstantinidis K.T."/>
            <person name="Eloe-Fadrosh E.A."/>
            <person name="Kyrpides N.C."/>
            <person name="Woyke T."/>
        </authorList>
    </citation>
    <scope>NUCLEOTIDE SEQUENCE</scope>
    <source>
        <strain evidence="1">GVMAG-S-3300011013-78</strain>
    </source>
</reference>
<organism evidence="1">
    <name type="scientific">viral metagenome</name>
    <dbReference type="NCBI Taxonomy" id="1070528"/>
    <lineage>
        <taxon>unclassified sequences</taxon>
        <taxon>metagenomes</taxon>
        <taxon>organismal metagenomes</taxon>
    </lineage>
</organism>
<dbReference type="EMBL" id="MN740878">
    <property type="protein sequence ID" value="QHU16265.1"/>
    <property type="molecule type" value="Genomic_DNA"/>
</dbReference>
<name>A0A6C0KE04_9ZZZZ</name>